<keyword evidence="2" id="KW-0238">DNA-binding</keyword>
<dbReference type="InterPro" id="IPR051127">
    <property type="entry name" value="Fungal_SecMet_Regulators"/>
</dbReference>
<feature type="compositionally biased region" description="Low complexity" evidence="5">
    <location>
        <begin position="204"/>
        <end position="232"/>
    </location>
</feature>
<gene>
    <name evidence="7" type="ORF">D9757_003122</name>
</gene>
<feature type="compositionally biased region" description="Low complexity" evidence="5">
    <location>
        <begin position="248"/>
        <end position="258"/>
    </location>
</feature>
<dbReference type="GO" id="GO:0000981">
    <property type="term" value="F:DNA-binding transcription factor activity, RNA polymerase II-specific"/>
    <property type="evidence" value="ECO:0007669"/>
    <property type="project" value="InterPro"/>
</dbReference>
<feature type="compositionally biased region" description="Polar residues" evidence="5">
    <location>
        <begin position="271"/>
        <end position="284"/>
    </location>
</feature>
<proteinExistence type="predicted"/>
<feature type="region of interest" description="Disordered" evidence="5">
    <location>
        <begin position="187"/>
        <end position="310"/>
    </location>
</feature>
<evidence type="ECO:0000313" key="7">
    <source>
        <dbReference type="EMBL" id="KAF5391187.1"/>
    </source>
</evidence>
<keyword evidence="8" id="KW-1185">Reference proteome</keyword>
<dbReference type="OrthoDB" id="2399539at2759"/>
<accession>A0A8H5HXD3</accession>
<dbReference type="PROSITE" id="PS50048">
    <property type="entry name" value="ZN2_CY6_FUNGAL_2"/>
    <property type="match status" value="1"/>
</dbReference>
<organism evidence="7 8">
    <name type="scientific">Collybiopsis confluens</name>
    <dbReference type="NCBI Taxonomy" id="2823264"/>
    <lineage>
        <taxon>Eukaryota</taxon>
        <taxon>Fungi</taxon>
        <taxon>Dikarya</taxon>
        <taxon>Basidiomycota</taxon>
        <taxon>Agaricomycotina</taxon>
        <taxon>Agaricomycetes</taxon>
        <taxon>Agaricomycetidae</taxon>
        <taxon>Agaricales</taxon>
        <taxon>Marasmiineae</taxon>
        <taxon>Omphalotaceae</taxon>
        <taxon>Collybiopsis</taxon>
    </lineage>
</organism>
<protein>
    <recommendedName>
        <fullName evidence="6">Zn(2)-C6 fungal-type domain-containing protein</fullName>
    </recommendedName>
</protein>
<dbReference type="SUPFAM" id="SSF57701">
    <property type="entry name" value="Zn2/Cys6 DNA-binding domain"/>
    <property type="match status" value="1"/>
</dbReference>
<dbReference type="Proteomes" id="UP000518752">
    <property type="component" value="Unassembled WGS sequence"/>
</dbReference>
<feature type="compositionally biased region" description="Low complexity" evidence="5">
    <location>
        <begin position="371"/>
        <end position="390"/>
    </location>
</feature>
<dbReference type="PANTHER" id="PTHR47424:SF3">
    <property type="entry name" value="REGULATORY PROTEIN GAL4"/>
    <property type="match status" value="1"/>
</dbReference>
<feature type="compositionally biased region" description="Polar residues" evidence="5">
    <location>
        <begin position="344"/>
        <end position="361"/>
    </location>
</feature>
<dbReference type="GO" id="GO:0003677">
    <property type="term" value="F:DNA binding"/>
    <property type="evidence" value="ECO:0007669"/>
    <property type="project" value="UniProtKB-KW"/>
</dbReference>
<dbReference type="AlphaFoldDB" id="A0A8H5HXD3"/>
<dbReference type="Pfam" id="PF00172">
    <property type="entry name" value="Zn_clus"/>
    <property type="match status" value="1"/>
</dbReference>
<feature type="domain" description="Zn(2)-C6 fungal-type" evidence="6">
    <location>
        <begin position="153"/>
        <end position="183"/>
    </location>
</feature>
<dbReference type="InterPro" id="IPR036864">
    <property type="entry name" value="Zn2-C6_fun-type_DNA-bd_sf"/>
</dbReference>
<evidence type="ECO:0000256" key="3">
    <source>
        <dbReference type="ARBA" id="ARBA00023163"/>
    </source>
</evidence>
<dbReference type="InterPro" id="IPR001138">
    <property type="entry name" value="Zn2Cys6_DnaBD"/>
</dbReference>
<dbReference type="PANTHER" id="PTHR47424">
    <property type="entry name" value="REGULATORY PROTEIN GAL4"/>
    <property type="match status" value="1"/>
</dbReference>
<dbReference type="PRINTS" id="PR00755">
    <property type="entry name" value="AFLATOXINBRP"/>
</dbReference>
<evidence type="ECO:0000256" key="2">
    <source>
        <dbReference type="ARBA" id="ARBA00023125"/>
    </source>
</evidence>
<dbReference type="Gene3D" id="4.10.240.10">
    <property type="entry name" value="Zn(2)-C6 fungal-type DNA-binding domain"/>
    <property type="match status" value="1"/>
</dbReference>
<dbReference type="EMBL" id="JAACJN010000011">
    <property type="protein sequence ID" value="KAF5391187.1"/>
    <property type="molecule type" value="Genomic_DNA"/>
</dbReference>
<evidence type="ECO:0000259" key="6">
    <source>
        <dbReference type="PROSITE" id="PS50048"/>
    </source>
</evidence>
<keyword evidence="3" id="KW-0804">Transcription</keyword>
<evidence type="ECO:0000256" key="1">
    <source>
        <dbReference type="ARBA" id="ARBA00023015"/>
    </source>
</evidence>
<evidence type="ECO:0000256" key="4">
    <source>
        <dbReference type="ARBA" id="ARBA00023242"/>
    </source>
</evidence>
<reference evidence="7 8" key="1">
    <citation type="journal article" date="2020" name="ISME J.">
        <title>Uncovering the hidden diversity of litter-decomposition mechanisms in mushroom-forming fungi.</title>
        <authorList>
            <person name="Floudas D."/>
            <person name="Bentzer J."/>
            <person name="Ahren D."/>
            <person name="Johansson T."/>
            <person name="Persson P."/>
            <person name="Tunlid A."/>
        </authorList>
    </citation>
    <scope>NUCLEOTIDE SEQUENCE [LARGE SCALE GENOMIC DNA]</scope>
    <source>
        <strain evidence="7 8">CBS 406.79</strain>
    </source>
</reference>
<comment type="caution">
    <text evidence="7">The sequence shown here is derived from an EMBL/GenBank/DDBJ whole genome shotgun (WGS) entry which is preliminary data.</text>
</comment>
<evidence type="ECO:0000313" key="8">
    <source>
        <dbReference type="Proteomes" id="UP000518752"/>
    </source>
</evidence>
<name>A0A8H5HXD3_9AGAR</name>
<sequence length="416" mass="44851">MSYANSRQQSYHDLDDSTAYKHYSTIANASPGYRLKPISRTAVNIYLPQYFSPEIYHRSHLNMDMSWAPYPQDIQPDYASDAANSNYNHTDKPYPYHHFSTPAVHPATQSVHSGLSTSEHADTYHNTLAGSLDPATGVFYRTPEHPRLRTAQACEKCRTRKAKCSGEHPSCKRCLTRGLSCEYAKEGRVRGPNKSKAKFSPPAQSSSSNIPPRQSQSSPSSSGSETSRSNSSTAPPVPHRYVPPSILPPSMSSSLSPSSPRPVGPFETLKGRTSSAKSSDSVTEATHAKAVSIPYRTNAKGRPSTLELSGVSSLYSPTSAILGFSGSQADVESTLSSLTHIPLSQSYSDAGTSPSFPTSGELSERESSPRSATTSTSLSDVSSPSSATLAHSDVGEYISMPEFANERQGTPDFKDP</sequence>
<dbReference type="CDD" id="cd00067">
    <property type="entry name" value="GAL4"/>
    <property type="match status" value="1"/>
</dbReference>
<dbReference type="SMART" id="SM00066">
    <property type="entry name" value="GAL4"/>
    <property type="match status" value="1"/>
</dbReference>
<feature type="region of interest" description="Disordered" evidence="5">
    <location>
        <begin position="344"/>
        <end position="416"/>
    </location>
</feature>
<dbReference type="PROSITE" id="PS00463">
    <property type="entry name" value="ZN2_CY6_FUNGAL_1"/>
    <property type="match status" value="1"/>
</dbReference>
<evidence type="ECO:0000256" key="5">
    <source>
        <dbReference type="SAM" id="MobiDB-lite"/>
    </source>
</evidence>
<keyword evidence="1" id="KW-0805">Transcription regulation</keyword>
<keyword evidence="4" id="KW-0539">Nucleus</keyword>
<dbReference type="GO" id="GO:0008270">
    <property type="term" value="F:zinc ion binding"/>
    <property type="evidence" value="ECO:0007669"/>
    <property type="project" value="InterPro"/>
</dbReference>